<evidence type="ECO:0000256" key="11">
    <source>
        <dbReference type="PROSITE-ProRule" id="PRU10141"/>
    </source>
</evidence>
<accession>A0A196SLB7</accession>
<dbReference type="PROSITE" id="PS50178">
    <property type="entry name" value="ZF_FYVE"/>
    <property type="match status" value="1"/>
</dbReference>
<evidence type="ECO:0000256" key="4">
    <source>
        <dbReference type="ARBA" id="ARBA00022723"/>
    </source>
</evidence>
<dbReference type="Gene3D" id="1.10.510.10">
    <property type="entry name" value="Transferase(Phosphotransferase) domain 1"/>
    <property type="match status" value="1"/>
</dbReference>
<dbReference type="InterPro" id="IPR011009">
    <property type="entry name" value="Kinase-like_dom_sf"/>
</dbReference>
<keyword evidence="6 10" id="KW-0863">Zinc-finger</keyword>
<name>A0A196SLB7_BLAHN</name>
<comment type="caution">
    <text evidence="16">The sequence shown here is derived from an EMBL/GenBank/DDBJ whole genome shotgun (WGS) entry which is preliminary data.</text>
</comment>
<dbReference type="InterPro" id="IPR017455">
    <property type="entry name" value="Znf_FYVE-rel"/>
</dbReference>
<keyword evidence="8" id="KW-0862">Zinc</keyword>
<sequence length="768" mass="87654">MEQEHKSRRQCGMESGKECDPFRALRELGIFFDEDGRLRYVKNNERISMSNLTVDPLRTVTAITQYVQMKMKMNYSFEEIMIPLSIDCSDCVRSSIFGTKGCLVSETLLVVIPSSGTYPGIWSRSLCVDEGLLKGSMLPFFHQAMEANMGIIVLNPNVNSFQKSDKEGNAYRTPIPFNETPEKHVLYVYDRIISRTTARNIVMIGYGNGGILAKSLLQLREESLLAKLRCIAFTESLHTLNNDLNFGLVVADSQSTRDFLENHAINWIASDLKIGTRNYQQEERCGCLCVSGVSSACNPALVNTTMSDRIFEFFRRSCEEPELTAEKFWLERMAEKEMVEERTSEDEKTNDEVLVTNRPLSSRWIPDSMIDECQICLIHFSFLVRKHHCRCCGRVVCGMCSKYRMTFRLSDKPYRVCCSCYYEYKKDVPTPHAIEEGGSATISMDDLQLLRVIGRGSFGKVLLVRNKNDKRVYALKILQKSQIVARNQIEHTKSEREILEKMDSPFLCGLAFAFQTEDKLFMGMPFLAGGPLFYHLQKNIRFSEERARFYCAEVVLGIGYLHKHNILYRDLKPENILLDKEGHIVITDFGLSKEYVSPNTKARTICGTPEYVAPEMLAGEPYNRAVDWWSVGTLLYEMIGGVPPFYDKNRKVMFCKVMSAKLRFTSYFSLQACNLISLLLERNPAARLGAGPTDAEEVKAHPFFASVDWKAMEEKKVPPPWRPSLSGDTDTSYFSHKYTYTEMEPAAPSSPVKNLPTFPHFSFQSRDK</sequence>
<dbReference type="OrthoDB" id="63267at2759"/>
<organism evidence="16 17">
    <name type="scientific">Blastocystis sp. subtype 1 (strain ATCC 50177 / NandII)</name>
    <dbReference type="NCBI Taxonomy" id="478820"/>
    <lineage>
        <taxon>Eukaryota</taxon>
        <taxon>Sar</taxon>
        <taxon>Stramenopiles</taxon>
        <taxon>Bigyra</taxon>
        <taxon>Opalozoa</taxon>
        <taxon>Opalinata</taxon>
        <taxon>Blastocystidae</taxon>
        <taxon>Blastocystis</taxon>
    </lineage>
</organism>
<dbReference type="InterPro" id="IPR000719">
    <property type="entry name" value="Prot_kinase_dom"/>
</dbReference>
<evidence type="ECO:0000259" key="14">
    <source>
        <dbReference type="PROSITE" id="PS50178"/>
    </source>
</evidence>
<dbReference type="Proteomes" id="UP000078348">
    <property type="component" value="Unassembled WGS sequence"/>
</dbReference>
<dbReference type="InterPro" id="IPR013083">
    <property type="entry name" value="Znf_RING/FYVE/PHD"/>
</dbReference>
<dbReference type="PANTHER" id="PTHR24351">
    <property type="entry name" value="RIBOSOMAL PROTEIN S6 KINASE"/>
    <property type="match status" value="1"/>
</dbReference>
<dbReference type="InterPro" id="IPR053858">
    <property type="entry name" value="Arb2_dom"/>
</dbReference>
<dbReference type="CDD" id="cd05123">
    <property type="entry name" value="STKc_AGC"/>
    <property type="match status" value="1"/>
</dbReference>
<dbReference type="PROSITE" id="PS00108">
    <property type="entry name" value="PROTEIN_KINASE_ST"/>
    <property type="match status" value="1"/>
</dbReference>
<dbReference type="SUPFAM" id="SSF57903">
    <property type="entry name" value="FYVE/PHD zinc finger"/>
    <property type="match status" value="1"/>
</dbReference>
<dbReference type="PROSITE" id="PS50011">
    <property type="entry name" value="PROTEIN_KINASE_DOM"/>
    <property type="match status" value="1"/>
</dbReference>
<gene>
    <name evidence="16" type="ORF">AV274_0446</name>
</gene>
<dbReference type="Pfam" id="PF22749">
    <property type="entry name" value="Arb2"/>
    <property type="match status" value="1"/>
</dbReference>
<dbReference type="PROSITE" id="PS00107">
    <property type="entry name" value="PROTEIN_KINASE_ATP"/>
    <property type="match status" value="1"/>
</dbReference>
<dbReference type="GO" id="GO:0008270">
    <property type="term" value="F:zinc ion binding"/>
    <property type="evidence" value="ECO:0007669"/>
    <property type="project" value="UniProtKB-KW"/>
</dbReference>
<dbReference type="SMART" id="SM00133">
    <property type="entry name" value="S_TK_X"/>
    <property type="match status" value="1"/>
</dbReference>
<proteinExistence type="predicted"/>
<dbReference type="GO" id="GO:0004674">
    <property type="term" value="F:protein serine/threonine kinase activity"/>
    <property type="evidence" value="ECO:0007669"/>
    <property type="project" value="UniProtKB-KW"/>
</dbReference>
<protein>
    <submittedName>
        <fullName evidence="16">Protein kinase</fullName>
    </submittedName>
</protein>
<evidence type="ECO:0000256" key="8">
    <source>
        <dbReference type="ARBA" id="ARBA00022833"/>
    </source>
</evidence>
<feature type="region of interest" description="Disordered" evidence="12">
    <location>
        <begin position="745"/>
        <end position="768"/>
    </location>
</feature>
<keyword evidence="5 11" id="KW-0547">Nucleotide-binding</keyword>
<dbReference type="Pfam" id="PF01363">
    <property type="entry name" value="FYVE"/>
    <property type="match status" value="1"/>
</dbReference>
<reference evidence="16 17" key="1">
    <citation type="submission" date="2016-05" db="EMBL/GenBank/DDBJ databases">
        <title>Nuclear genome of Blastocystis sp. subtype 1 NandII.</title>
        <authorList>
            <person name="Gentekaki E."/>
            <person name="Curtis B."/>
            <person name="Stairs C."/>
            <person name="Eme L."/>
            <person name="Herman E."/>
            <person name="Klimes V."/>
            <person name="Arias M.C."/>
            <person name="Elias M."/>
            <person name="Hilliou F."/>
            <person name="Klute M."/>
            <person name="Malik S.-B."/>
            <person name="Pightling A."/>
            <person name="Rachubinski R."/>
            <person name="Salas D."/>
            <person name="Schlacht A."/>
            <person name="Suga H."/>
            <person name="Archibald J."/>
            <person name="Ball S.G."/>
            <person name="Clark G."/>
            <person name="Dacks J."/>
            <person name="Van Der Giezen M."/>
            <person name="Tsaousis A."/>
            <person name="Roger A."/>
        </authorList>
    </citation>
    <scope>NUCLEOTIDE SEQUENCE [LARGE SCALE GENOMIC DNA]</scope>
    <source>
        <strain evidence="17">ATCC 50177 / NandII</strain>
    </source>
</reference>
<feature type="domain" description="AGC-kinase C-terminal" evidence="15">
    <location>
        <begin position="705"/>
        <end position="768"/>
    </location>
</feature>
<evidence type="ECO:0000259" key="13">
    <source>
        <dbReference type="PROSITE" id="PS50011"/>
    </source>
</evidence>
<feature type="binding site" evidence="11">
    <location>
        <position position="476"/>
    </location>
    <ligand>
        <name>ATP</name>
        <dbReference type="ChEBI" id="CHEBI:30616"/>
    </ligand>
</feature>
<dbReference type="InterPro" id="IPR008271">
    <property type="entry name" value="Ser/Thr_kinase_AS"/>
</dbReference>
<keyword evidence="3" id="KW-0808">Transferase</keyword>
<dbReference type="Gene3D" id="3.30.40.10">
    <property type="entry name" value="Zinc/RING finger domain, C3HC4 (zinc finger)"/>
    <property type="match status" value="1"/>
</dbReference>
<evidence type="ECO:0000256" key="10">
    <source>
        <dbReference type="PROSITE-ProRule" id="PRU00091"/>
    </source>
</evidence>
<dbReference type="STRING" id="478820.A0A196SLB7"/>
<dbReference type="InterPro" id="IPR000961">
    <property type="entry name" value="AGC-kinase_C"/>
</dbReference>
<dbReference type="Gene3D" id="3.30.200.20">
    <property type="entry name" value="Phosphorylase Kinase, domain 1"/>
    <property type="match status" value="1"/>
</dbReference>
<evidence type="ECO:0000256" key="2">
    <source>
        <dbReference type="ARBA" id="ARBA00022553"/>
    </source>
</evidence>
<dbReference type="SMART" id="SM00220">
    <property type="entry name" value="S_TKc"/>
    <property type="match status" value="1"/>
</dbReference>
<evidence type="ECO:0000256" key="9">
    <source>
        <dbReference type="ARBA" id="ARBA00022840"/>
    </source>
</evidence>
<dbReference type="FunFam" id="1.10.510.10:FF:000008">
    <property type="entry name" value="Non-specific serine/threonine protein kinase"/>
    <property type="match status" value="1"/>
</dbReference>
<keyword evidence="9 11" id="KW-0067">ATP-binding</keyword>
<dbReference type="InterPro" id="IPR011011">
    <property type="entry name" value="Znf_FYVE_PHD"/>
</dbReference>
<evidence type="ECO:0000256" key="6">
    <source>
        <dbReference type="ARBA" id="ARBA00022771"/>
    </source>
</evidence>
<evidence type="ECO:0000256" key="5">
    <source>
        <dbReference type="ARBA" id="ARBA00022741"/>
    </source>
</evidence>
<evidence type="ECO:0000313" key="17">
    <source>
        <dbReference type="Proteomes" id="UP000078348"/>
    </source>
</evidence>
<dbReference type="InterPro" id="IPR000306">
    <property type="entry name" value="Znf_FYVE"/>
</dbReference>
<dbReference type="InterPro" id="IPR017441">
    <property type="entry name" value="Protein_kinase_ATP_BS"/>
</dbReference>
<dbReference type="GO" id="GO:0005524">
    <property type="term" value="F:ATP binding"/>
    <property type="evidence" value="ECO:0007669"/>
    <property type="project" value="UniProtKB-UniRule"/>
</dbReference>
<evidence type="ECO:0000259" key="15">
    <source>
        <dbReference type="PROSITE" id="PS51285"/>
    </source>
</evidence>
<evidence type="ECO:0000256" key="1">
    <source>
        <dbReference type="ARBA" id="ARBA00022527"/>
    </source>
</evidence>
<dbReference type="Pfam" id="PF00069">
    <property type="entry name" value="Pkinase"/>
    <property type="match status" value="1"/>
</dbReference>
<dbReference type="InterPro" id="IPR045270">
    <property type="entry name" value="STKc_AGC"/>
</dbReference>
<dbReference type="AlphaFoldDB" id="A0A196SLB7"/>
<evidence type="ECO:0000256" key="7">
    <source>
        <dbReference type="ARBA" id="ARBA00022777"/>
    </source>
</evidence>
<dbReference type="SUPFAM" id="SSF56112">
    <property type="entry name" value="Protein kinase-like (PK-like)"/>
    <property type="match status" value="1"/>
</dbReference>
<evidence type="ECO:0000256" key="3">
    <source>
        <dbReference type="ARBA" id="ARBA00022679"/>
    </source>
</evidence>
<keyword evidence="4" id="KW-0479">Metal-binding</keyword>
<feature type="domain" description="FYVE-type" evidence="14">
    <location>
        <begin position="367"/>
        <end position="425"/>
    </location>
</feature>
<feature type="domain" description="Protein kinase" evidence="13">
    <location>
        <begin position="447"/>
        <end position="704"/>
    </location>
</feature>
<keyword evidence="7 16" id="KW-0418">Kinase</keyword>
<evidence type="ECO:0000256" key="12">
    <source>
        <dbReference type="SAM" id="MobiDB-lite"/>
    </source>
</evidence>
<keyword evidence="1" id="KW-0723">Serine/threonine-protein kinase</keyword>
<dbReference type="SMART" id="SM00064">
    <property type="entry name" value="FYVE"/>
    <property type="match status" value="1"/>
</dbReference>
<dbReference type="EMBL" id="LXWW01000016">
    <property type="protein sequence ID" value="OAO17843.1"/>
    <property type="molecule type" value="Genomic_DNA"/>
</dbReference>
<keyword evidence="17" id="KW-1185">Reference proteome</keyword>
<evidence type="ECO:0000313" key="16">
    <source>
        <dbReference type="EMBL" id="OAO17843.1"/>
    </source>
</evidence>
<keyword evidence="2" id="KW-0597">Phosphoprotein</keyword>
<dbReference type="PROSITE" id="PS51285">
    <property type="entry name" value="AGC_KINASE_CTER"/>
    <property type="match status" value="1"/>
</dbReference>